<keyword evidence="1" id="KW-1133">Transmembrane helix</keyword>
<evidence type="ECO:0000256" key="1">
    <source>
        <dbReference type="SAM" id="Phobius"/>
    </source>
</evidence>
<gene>
    <name evidence="2" type="ORF">QIS99_25250</name>
</gene>
<name>A0ABT6RYF9_9ACTN</name>
<feature type="transmembrane region" description="Helical" evidence="1">
    <location>
        <begin position="6"/>
        <end position="25"/>
    </location>
</feature>
<feature type="transmembrane region" description="Helical" evidence="1">
    <location>
        <begin position="172"/>
        <end position="198"/>
    </location>
</feature>
<evidence type="ECO:0000313" key="2">
    <source>
        <dbReference type="EMBL" id="MDI3389477.1"/>
    </source>
</evidence>
<dbReference type="EMBL" id="JASCIR010000028">
    <property type="protein sequence ID" value="MDI3389477.1"/>
    <property type="molecule type" value="Genomic_DNA"/>
</dbReference>
<dbReference type="RefSeq" id="WP_282515938.1">
    <property type="nucleotide sequence ID" value="NZ_JASCIR010000028.1"/>
</dbReference>
<comment type="caution">
    <text evidence="2">The sequence shown here is derived from an EMBL/GenBank/DDBJ whole genome shotgun (WGS) entry which is preliminary data.</text>
</comment>
<evidence type="ECO:0000313" key="3">
    <source>
        <dbReference type="Proteomes" id="UP001224661"/>
    </source>
</evidence>
<dbReference type="NCBIfam" id="TIGR04222">
    <property type="entry name" value="near_uncomplex"/>
    <property type="match status" value="1"/>
</dbReference>
<sequence length="327" mass="31674">MYLLLTLLYYLGLGGSAAALLIAVVKSGATATPTHPHVSDPLEAAFLAGGPGRVADTVLTAMHADGRLAVAGPGVVGVRQALAYHPVEQAVLDVHAAAPSGALHWLRIGVMRSPAAQAVGDGLAQRGLLARPDERRPLRSWAGMQTALSFVSLWLAGVLTIVQFATLDGAGFALPFIVGVLPVIAAGLVVGLVCRALIGSRVTGAGKRALRRFRSTGNGANPVHLVACGGPRVAPDPVLRDQLTAAGRIRANSRTASAGTAGPVVFIGDTSVTWCGGGGDGSSCGGSSCGGSSCGGSSGGSGCGGGGGGGGCGGGGGGGGGGCGGGG</sequence>
<dbReference type="InterPro" id="IPR026467">
    <property type="entry name" value="Ser/Gly_Cys_C_dom"/>
</dbReference>
<keyword evidence="1" id="KW-0472">Membrane</keyword>
<proteinExistence type="predicted"/>
<protein>
    <submittedName>
        <fullName evidence="2">TIGR04222 domain-containing membrane protein</fullName>
    </submittedName>
</protein>
<keyword evidence="1" id="KW-0812">Transmembrane</keyword>
<accession>A0ABT6RYF9</accession>
<reference evidence="2 3" key="1">
    <citation type="submission" date="2023-05" db="EMBL/GenBank/DDBJ databases">
        <title>Draft genome sequence of Streptomyces sp. B-S-A8 isolated from a cave soil in Thailand.</title>
        <authorList>
            <person name="Chamroensaksri N."/>
            <person name="Muangham S."/>
        </authorList>
    </citation>
    <scope>NUCLEOTIDE SEQUENCE [LARGE SCALE GENOMIC DNA]</scope>
    <source>
        <strain evidence="2 3">B-S-A8</strain>
    </source>
</reference>
<keyword evidence="3" id="KW-1185">Reference proteome</keyword>
<feature type="transmembrane region" description="Helical" evidence="1">
    <location>
        <begin position="146"/>
        <end position="166"/>
    </location>
</feature>
<dbReference type="Proteomes" id="UP001224661">
    <property type="component" value="Unassembled WGS sequence"/>
</dbReference>
<organism evidence="2 3">
    <name type="scientific">Streptomyces solicavernae</name>
    <dbReference type="NCBI Taxonomy" id="3043614"/>
    <lineage>
        <taxon>Bacteria</taxon>
        <taxon>Bacillati</taxon>
        <taxon>Actinomycetota</taxon>
        <taxon>Actinomycetes</taxon>
        <taxon>Kitasatosporales</taxon>
        <taxon>Streptomycetaceae</taxon>
        <taxon>Streptomyces</taxon>
    </lineage>
</organism>